<keyword evidence="6" id="KW-0865">Zymogen</keyword>
<feature type="domain" description="CARD" evidence="12">
    <location>
        <begin position="1"/>
        <end position="90"/>
    </location>
</feature>
<dbReference type="CDD" id="cd00032">
    <property type="entry name" value="CASc"/>
    <property type="match status" value="1"/>
</dbReference>
<evidence type="ECO:0000256" key="4">
    <source>
        <dbReference type="ARBA" id="ARBA00022801"/>
    </source>
</evidence>
<dbReference type="InterPro" id="IPR011029">
    <property type="entry name" value="DEATH-like_dom_sf"/>
</dbReference>
<dbReference type="PRINTS" id="PR00376">
    <property type="entry name" value="IL1BCENZYME"/>
</dbReference>
<dbReference type="SUPFAM" id="SSF52129">
    <property type="entry name" value="Caspase-like"/>
    <property type="match status" value="1"/>
</dbReference>
<evidence type="ECO:0000256" key="2">
    <source>
        <dbReference type="ARBA" id="ARBA00022670"/>
    </source>
</evidence>
<evidence type="ECO:0000256" key="3">
    <source>
        <dbReference type="ARBA" id="ARBA00022703"/>
    </source>
</evidence>
<sequence length="392" mass="43786">MEEAQRRALRRGRARLVEALQVAPLWDPLEERGLFTRTMVEELQSAGSRGDQARQLVIDLETRGKQAFPVFLSILRDTGQGDLADMLIKECECPPVSPQLVDLRPVELDLRGEKRNKKRLIATCACQVYELKADPCGHCLILNNVEFSGDTNLSTRDGSNVDCKKLEKRFKSLHFDVLIRHDLKAQEMVSELQKLARRDHRALDCCIVVILSHGCQMSHNQFPGGVYGTDGKPIPIEKIVNYFNGSNCPSLRGKPKLFFIQACGGEQRDRGFPVDSDSPGNEAPGGSLESDATPFRTLSGGTDEPDAVASLPTPSDILVSYSTFPGFVSWRDASRGSWYVETLDNVLEQHARSEDLLNMLTLVANAVSGKGRYKQIPGYFNFLRKKFFFMCK</sequence>
<evidence type="ECO:0000256" key="8">
    <source>
        <dbReference type="RuleBase" id="RU003971"/>
    </source>
</evidence>
<evidence type="ECO:0000256" key="1">
    <source>
        <dbReference type="ARBA" id="ARBA00010134"/>
    </source>
</evidence>
<dbReference type="Gene3D" id="3.40.50.1460">
    <property type="match status" value="1"/>
</dbReference>
<keyword evidence="14" id="KW-1185">Reference proteome</keyword>
<evidence type="ECO:0000313" key="14">
    <source>
        <dbReference type="Proteomes" id="UP000540089"/>
    </source>
</evidence>
<protein>
    <submittedName>
        <fullName evidence="13">CASP9 protein</fullName>
    </submittedName>
</protein>
<dbReference type="PIRSF" id="PIRSF038001">
    <property type="entry name" value="Caspase_ICE"/>
    <property type="match status" value="1"/>
</dbReference>
<feature type="non-terminal residue" evidence="13">
    <location>
        <position position="1"/>
    </location>
</feature>
<evidence type="ECO:0000256" key="5">
    <source>
        <dbReference type="ARBA" id="ARBA00022807"/>
    </source>
</evidence>
<comment type="similarity">
    <text evidence="1 8">Belongs to the peptidase C14A family.</text>
</comment>
<feature type="region of interest" description="Disordered" evidence="9">
    <location>
        <begin position="269"/>
        <end position="307"/>
    </location>
</feature>
<proteinExistence type="inferred from homology"/>
<name>A0A7L3T613_RISTR</name>
<dbReference type="GO" id="GO:0042981">
    <property type="term" value="P:regulation of apoptotic process"/>
    <property type="evidence" value="ECO:0007669"/>
    <property type="project" value="InterPro"/>
</dbReference>
<organism evidence="13 14">
    <name type="scientific">Rissa tridactyla</name>
    <name type="common">Black-legged kittiwake</name>
    <name type="synonym">Larus tridactyla</name>
    <dbReference type="NCBI Taxonomy" id="75485"/>
    <lineage>
        <taxon>Eukaryota</taxon>
        <taxon>Metazoa</taxon>
        <taxon>Chordata</taxon>
        <taxon>Craniata</taxon>
        <taxon>Vertebrata</taxon>
        <taxon>Euteleostomi</taxon>
        <taxon>Archelosauria</taxon>
        <taxon>Archosauria</taxon>
        <taxon>Dinosauria</taxon>
        <taxon>Saurischia</taxon>
        <taxon>Theropoda</taxon>
        <taxon>Coelurosauria</taxon>
        <taxon>Aves</taxon>
        <taxon>Neognathae</taxon>
        <taxon>Neoaves</taxon>
        <taxon>Charadriiformes</taxon>
        <taxon>Laridae</taxon>
        <taxon>Rissa</taxon>
    </lineage>
</organism>
<dbReference type="CDD" id="cd08326">
    <property type="entry name" value="CARD_CASP9"/>
    <property type="match status" value="1"/>
</dbReference>
<dbReference type="PROSITE" id="PS50208">
    <property type="entry name" value="CASPASE_P20"/>
    <property type="match status" value="1"/>
</dbReference>
<dbReference type="Pfam" id="PF00619">
    <property type="entry name" value="CARD"/>
    <property type="match status" value="1"/>
</dbReference>
<feature type="active site" evidence="7">
    <location>
        <position position="213"/>
    </location>
</feature>
<dbReference type="PROSITE" id="PS50207">
    <property type="entry name" value="CASPASE_P10"/>
    <property type="match status" value="1"/>
</dbReference>
<dbReference type="InterPro" id="IPR002398">
    <property type="entry name" value="Pept_C14"/>
</dbReference>
<dbReference type="SMART" id="SM00114">
    <property type="entry name" value="CARD"/>
    <property type="match status" value="1"/>
</dbReference>
<dbReference type="EMBL" id="VZUC01000143">
    <property type="protein sequence ID" value="NXV35363.1"/>
    <property type="molecule type" value="Genomic_DNA"/>
</dbReference>
<dbReference type="AlphaFoldDB" id="A0A7L3T613"/>
<dbReference type="SUPFAM" id="SSF47986">
    <property type="entry name" value="DEATH domain"/>
    <property type="match status" value="1"/>
</dbReference>
<dbReference type="InterPro" id="IPR029030">
    <property type="entry name" value="Caspase-like_dom_sf"/>
</dbReference>
<dbReference type="GO" id="GO:0006508">
    <property type="term" value="P:proteolysis"/>
    <property type="evidence" value="ECO:0007669"/>
    <property type="project" value="UniProtKB-KW"/>
</dbReference>
<dbReference type="InterPro" id="IPR001315">
    <property type="entry name" value="CARD"/>
</dbReference>
<dbReference type="PANTHER" id="PTHR47901:SF8">
    <property type="entry name" value="CASPASE-3"/>
    <property type="match status" value="1"/>
</dbReference>
<dbReference type="InterPro" id="IPR016129">
    <property type="entry name" value="Caspase_his_AS"/>
</dbReference>
<keyword evidence="3" id="KW-0053">Apoptosis</keyword>
<evidence type="ECO:0000256" key="6">
    <source>
        <dbReference type="ARBA" id="ARBA00023145"/>
    </source>
</evidence>
<feature type="non-terminal residue" evidence="13">
    <location>
        <position position="392"/>
    </location>
</feature>
<accession>A0A7L3T613</accession>
<dbReference type="PROSITE" id="PS01122">
    <property type="entry name" value="CASPASE_CYS"/>
    <property type="match status" value="1"/>
</dbReference>
<dbReference type="SMART" id="SM00115">
    <property type="entry name" value="CASc"/>
    <property type="match status" value="1"/>
</dbReference>
<keyword evidence="5" id="KW-0788">Thiol protease</keyword>
<evidence type="ECO:0000259" key="10">
    <source>
        <dbReference type="PROSITE" id="PS50207"/>
    </source>
</evidence>
<dbReference type="InterPro" id="IPR015917">
    <property type="entry name" value="Pept_C14A"/>
</dbReference>
<dbReference type="Pfam" id="PF00656">
    <property type="entry name" value="Peptidase_C14"/>
    <property type="match status" value="1"/>
</dbReference>
<dbReference type="InterPro" id="IPR011600">
    <property type="entry name" value="Pept_C14_caspase"/>
</dbReference>
<dbReference type="InterPro" id="IPR001309">
    <property type="entry name" value="Pept_C14_p20"/>
</dbReference>
<feature type="active site" evidence="7">
    <location>
        <position position="263"/>
    </location>
</feature>
<evidence type="ECO:0000256" key="9">
    <source>
        <dbReference type="SAM" id="MobiDB-lite"/>
    </source>
</evidence>
<evidence type="ECO:0000256" key="7">
    <source>
        <dbReference type="PIRSR" id="PIRSR038001-1"/>
    </source>
</evidence>
<dbReference type="InterPro" id="IPR002138">
    <property type="entry name" value="Pept_C14_p10"/>
</dbReference>
<dbReference type="PANTHER" id="PTHR47901">
    <property type="entry name" value="CASPASE RECRUITMENT DOMAIN-CONTAINING PROTEIN 18"/>
    <property type="match status" value="1"/>
</dbReference>
<dbReference type="PROSITE" id="PS50209">
    <property type="entry name" value="CARD"/>
    <property type="match status" value="1"/>
</dbReference>
<evidence type="ECO:0000313" key="13">
    <source>
        <dbReference type="EMBL" id="NXV35363.1"/>
    </source>
</evidence>
<evidence type="ECO:0000259" key="11">
    <source>
        <dbReference type="PROSITE" id="PS50208"/>
    </source>
</evidence>
<keyword evidence="2" id="KW-0645">Protease</keyword>
<comment type="caution">
    <text evidence="13">The sequence shown here is derived from an EMBL/GenBank/DDBJ whole genome shotgun (WGS) entry which is preliminary data.</text>
</comment>
<feature type="domain" description="Caspase family p20" evidence="11">
    <location>
        <begin position="135"/>
        <end position="267"/>
    </location>
</feature>
<dbReference type="Gene3D" id="1.10.533.10">
    <property type="entry name" value="Death Domain, Fas"/>
    <property type="match status" value="1"/>
</dbReference>
<dbReference type="FunFam" id="3.40.50.1460:FF:000012">
    <property type="entry name" value="Caspase 9"/>
    <property type="match status" value="1"/>
</dbReference>
<dbReference type="GO" id="GO:0006915">
    <property type="term" value="P:apoptotic process"/>
    <property type="evidence" value="ECO:0007669"/>
    <property type="project" value="UniProtKB-KW"/>
</dbReference>
<dbReference type="InterPro" id="IPR042147">
    <property type="entry name" value="CARD_CASP9"/>
</dbReference>
<reference evidence="13 14" key="1">
    <citation type="submission" date="2019-09" db="EMBL/GenBank/DDBJ databases">
        <title>Bird 10,000 Genomes (B10K) Project - Family phase.</title>
        <authorList>
            <person name="Zhang G."/>
        </authorList>
    </citation>
    <scope>NUCLEOTIDE SEQUENCE [LARGE SCALE GENOMIC DNA]</scope>
    <source>
        <strain evidence="13">OUT-0021</strain>
        <tissue evidence="13">Blood</tissue>
    </source>
</reference>
<dbReference type="InterPro" id="IPR033139">
    <property type="entry name" value="Caspase_cys_AS"/>
</dbReference>
<gene>
    <name evidence="13" type="primary">Casp9</name>
    <name evidence="13" type="ORF">RISTRI_R08125</name>
</gene>
<dbReference type="Proteomes" id="UP000540089">
    <property type="component" value="Unassembled WGS sequence"/>
</dbReference>
<dbReference type="PROSITE" id="PS01121">
    <property type="entry name" value="CASPASE_HIS"/>
    <property type="match status" value="1"/>
</dbReference>
<feature type="domain" description="Caspase family p10" evidence="10">
    <location>
        <begin position="307"/>
        <end position="391"/>
    </location>
</feature>
<evidence type="ECO:0000259" key="12">
    <source>
        <dbReference type="PROSITE" id="PS50209"/>
    </source>
</evidence>
<keyword evidence="4" id="KW-0378">Hydrolase</keyword>
<dbReference type="GO" id="GO:0004197">
    <property type="term" value="F:cysteine-type endopeptidase activity"/>
    <property type="evidence" value="ECO:0007669"/>
    <property type="project" value="InterPro"/>
</dbReference>